<dbReference type="Proteomes" id="UP000000814">
    <property type="component" value="Chromosome"/>
</dbReference>
<protein>
    <submittedName>
        <fullName evidence="1">Uncharacterized protein</fullName>
    </submittedName>
</protein>
<sequence>MFHNRSVNLFSYSEIFIKAKITYVIRQTTGVALSVLVAPGDIGAAAGKASKAESLLGKVGTFSKSIAVSSVENAKSIATLPWRTVDNLGSKVADLRTVFSEGKGAIGDLTKSVVVSSAKNVKSVLTKVKGTLSDIGTASAAFAKAFGKTYVEESGKYANIVLGGFGAAGAGVEVTYKAAKEGLKEAKSVSRKVKIGQSGFGEVAADAEKSLSRIDKDTLMEVE</sequence>
<dbReference type="STRING" id="272562.CA_C1648"/>
<evidence type="ECO:0000313" key="2">
    <source>
        <dbReference type="Proteomes" id="UP000000814"/>
    </source>
</evidence>
<gene>
    <name evidence="1" type="ordered locus">CA_C1648</name>
</gene>
<evidence type="ECO:0000313" key="1">
    <source>
        <dbReference type="EMBL" id="AAK79614.1"/>
    </source>
</evidence>
<dbReference type="GeneID" id="44998144"/>
<proteinExistence type="predicted"/>
<dbReference type="PIR" id="C97103">
    <property type="entry name" value="C97103"/>
</dbReference>
<name>Q97IJ3_CLOAB</name>
<dbReference type="PATRIC" id="fig|272562.8.peg.1852"/>
<accession>Q97IJ3</accession>
<reference evidence="1 2" key="1">
    <citation type="journal article" date="2001" name="J. Bacteriol.">
        <title>Genome sequence and comparative analysis of the solvent-producing bacterium Clostridium acetobutylicum.</title>
        <authorList>
            <person name="Nolling J."/>
            <person name="Breton G."/>
            <person name="Omelchenko M.V."/>
            <person name="Makarova K.S."/>
            <person name="Zeng Q."/>
            <person name="Gibson R."/>
            <person name="Lee H.M."/>
            <person name="Dubois J."/>
            <person name="Qiu D."/>
            <person name="Hitti J."/>
            <person name="Wolf Y.I."/>
            <person name="Tatusov R.L."/>
            <person name="Sabathe F."/>
            <person name="Doucette-Stamm L."/>
            <person name="Soucaille P."/>
            <person name="Daly M.J."/>
            <person name="Bennett G.N."/>
            <person name="Koonin E.V."/>
            <person name="Smith D.R."/>
        </authorList>
    </citation>
    <scope>NUCLEOTIDE SEQUENCE [LARGE SCALE GENOMIC DNA]</scope>
    <source>
        <strain evidence="2">ATCC 824 / DSM 792 / JCM 1419 / LMG 5710 / VKM B-1787</strain>
    </source>
</reference>
<dbReference type="EMBL" id="AE001437">
    <property type="protein sequence ID" value="AAK79614.1"/>
    <property type="molecule type" value="Genomic_DNA"/>
</dbReference>
<organism evidence="1 2">
    <name type="scientific">Clostridium acetobutylicum (strain ATCC 824 / DSM 792 / JCM 1419 / IAM 19013 / LMG 5710 / NBRC 13948 / NRRL B-527 / VKM B-1787 / 2291 / W)</name>
    <dbReference type="NCBI Taxonomy" id="272562"/>
    <lineage>
        <taxon>Bacteria</taxon>
        <taxon>Bacillati</taxon>
        <taxon>Bacillota</taxon>
        <taxon>Clostridia</taxon>
        <taxon>Eubacteriales</taxon>
        <taxon>Clostridiaceae</taxon>
        <taxon>Clostridium</taxon>
    </lineage>
</organism>
<dbReference type="RefSeq" id="WP_010964955.1">
    <property type="nucleotide sequence ID" value="NC_003030.1"/>
</dbReference>
<dbReference type="AlphaFoldDB" id="Q97IJ3"/>
<dbReference type="eggNOG" id="COG5585">
    <property type="taxonomic scope" value="Bacteria"/>
</dbReference>
<dbReference type="HOGENOM" id="CLU_1238402_0_0_9"/>
<keyword evidence="2" id="KW-1185">Reference proteome</keyword>
<dbReference type="KEGG" id="cac:CA_C1648"/>